<dbReference type="Proteomes" id="UP000628984">
    <property type="component" value="Unassembled WGS sequence"/>
</dbReference>
<dbReference type="InterPro" id="IPR000620">
    <property type="entry name" value="EamA_dom"/>
</dbReference>
<dbReference type="EMBL" id="BMYQ01000008">
    <property type="protein sequence ID" value="GGW36620.1"/>
    <property type="molecule type" value="Genomic_DNA"/>
</dbReference>
<evidence type="ECO:0000259" key="2">
    <source>
        <dbReference type="Pfam" id="PF00892"/>
    </source>
</evidence>
<evidence type="ECO:0000256" key="1">
    <source>
        <dbReference type="SAM" id="Phobius"/>
    </source>
</evidence>
<feature type="transmembrane region" description="Helical" evidence="1">
    <location>
        <begin position="171"/>
        <end position="189"/>
    </location>
</feature>
<keyword evidence="1" id="KW-0472">Membrane</keyword>
<name>A0A918ML11_9RHOB</name>
<feature type="transmembrane region" description="Helical" evidence="1">
    <location>
        <begin position="143"/>
        <end position="162"/>
    </location>
</feature>
<gene>
    <name evidence="3" type="ORF">GCM10011452_26410</name>
</gene>
<dbReference type="PANTHER" id="PTHR22911">
    <property type="entry name" value="ACYL-MALONYL CONDENSING ENZYME-RELATED"/>
    <property type="match status" value="1"/>
</dbReference>
<feature type="transmembrane region" description="Helical" evidence="1">
    <location>
        <begin position="291"/>
        <end position="310"/>
    </location>
</feature>
<organism evidence="3 4">
    <name type="scientific">Gemmobacter lanyuensis</name>
    <dbReference type="NCBI Taxonomy" id="1054497"/>
    <lineage>
        <taxon>Bacteria</taxon>
        <taxon>Pseudomonadati</taxon>
        <taxon>Pseudomonadota</taxon>
        <taxon>Alphaproteobacteria</taxon>
        <taxon>Rhodobacterales</taxon>
        <taxon>Paracoccaceae</taxon>
        <taxon>Gemmobacter</taxon>
    </lineage>
</organism>
<reference evidence="3" key="1">
    <citation type="journal article" date="2014" name="Int. J. Syst. Evol. Microbiol.">
        <title>Complete genome sequence of Corynebacterium casei LMG S-19264T (=DSM 44701T), isolated from a smear-ripened cheese.</title>
        <authorList>
            <consortium name="US DOE Joint Genome Institute (JGI-PGF)"/>
            <person name="Walter F."/>
            <person name="Albersmeier A."/>
            <person name="Kalinowski J."/>
            <person name="Ruckert C."/>
        </authorList>
    </citation>
    <scope>NUCLEOTIDE SEQUENCE</scope>
    <source>
        <strain evidence="3">KCTC 23714</strain>
    </source>
</reference>
<sequence length="354" mass="38354">MRGAKLPDALEAAPFVASSRFAAQLPAYQGGMTQMTSPSVPLTGPNTSDRILPGALLMIAFCVLAPLLDVCSKLATQTLPVGQVTLARFVVQSLVMLPVVMWMGEWGRMDRRLFGMVVLRALFLVLSTYCFIAGISVMPIADALAIVFVEPFILLLMGKILFGEEVGPRRIAASIVGFAGALLVIQPAFATFGLVTLYPLGTAFLFAFYMLATRAISTRMHPVPMQLHTALAGTAICLPVILWAEGTGLPDLDPRMPQGIVWLWLFGVGFWASVSHMCMTYALKFAPSATLAPLHYFEIVVAVVLGYLVFSDFPNAMTWAGIAIITGSGLYVIWRERRSAQQRASLDALTDPSF</sequence>
<protein>
    <submittedName>
        <fullName evidence="3">Membrane protein</fullName>
    </submittedName>
</protein>
<dbReference type="Pfam" id="PF00892">
    <property type="entry name" value="EamA"/>
    <property type="match status" value="2"/>
</dbReference>
<feature type="transmembrane region" description="Helical" evidence="1">
    <location>
        <begin position="259"/>
        <end position="279"/>
    </location>
</feature>
<dbReference type="AlphaFoldDB" id="A0A918ML11"/>
<feature type="transmembrane region" description="Helical" evidence="1">
    <location>
        <begin position="316"/>
        <end position="334"/>
    </location>
</feature>
<dbReference type="InterPro" id="IPR037185">
    <property type="entry name" value="EmrE-like"/>
</dbReference>
<proteinExistence type="predicted"/>
<comment type="caution">
    <text evidence="3">The sequence shown here is derived from an EMBL/GenBank/DDBJ whole genome shotgun (WGS) entry which is preliminary data.</text>
</comment>
<keyword evidence="4" id="KW-1185">Reference proteome</keyword>
<reference evidence="3" key="2">
    <citation type="submission" date="2020-09" db="EMBL/GenBank/DDBJ databases">
        <authorList>
            <person name="Sun Q."/>
            <person name="Kim S."/>
        </authorList>
    </citation>
    <scope>NUCLEOTIDE SEQUENCE</scope>
    <source>
        <strain evidence="3">KCTC 23714</strain>
    </source>
</reference>
<evidence type="ECO:0000313" key="3">
    <source>
        <dbReference type="EMBL" id="GGW36620.1"/>
    </source>
</evidence>
<feature type="domain" description="EamA" evidence="2">
    <location>
        <begin position="53"/>
        <end position="185"/>
    </location>
</feature>
<dbReference type="GO" id="GO:0016020">
    <property type="term" value="C:membrane"/>
    <property type="evidence" value="ECO:0007669"/>
    <property type="project" value="InterPro"/>
</dbReference>
<feature type="domain" description="EamA" evidence="2">
    <location>
        <begin position="199"/>
        <end position="328"/>
    </location>
</feature>
<dbReference type="PANTHER" id="PTHR22911:SF103">
    <property type="entry name" value="BLR2811 PROTEIN"/>
    <property type="match status" value="1"/>
</dbReference>
<feature type="transmembrane region" description="Helical" evidence="1">
    <location>
        <begin position="51"/>
        <end position="68"/>
    </location>
</feature>
<evidence type="ECO:0000313" key="4">
    <source>
        <dbReference type="Proteomes" id="UP000628984"/>
    </source>
</evidence>
<feature type="transmembrane region" description="Helical" evidence="1">
    <location>
        <begin position="113"/>
        <end position="137"/>
    </location>
</feature>
<keyword evidence="1" id="KW-0812">Transmembrane</keyword>
<keyword evidence="1" id="KW-1133">Transmembrane helix</keyword>
<accession>A0A918ML11</accession>
<dbReference type="SUPFAM" id="SSF103481">
    <property type="entry name" value="Multidrug resistance efflux transporter EmrE"/>
    <property type="match status" value="2"/>
</dbReference>
<feature type="transmembrane region" description="Helical" evidence="1">
    <location>
        <begin position="225"/>
        <end position="244"/>
    </location>
</feature>
<feature type="transmembrane region" description="Helical" evidence="1">
    <location>
        <begin position="195"/>
        <end position="213"/>
    </location>
</feature>
<feature type="transmembrane region" description="Helical" evidence="1">
    <location>
        <begin position="80"/>
        <end position="101"/>
    </location>
</feature>